<dbReference type="AlphaFoldDB" id="A0A3B1BV72"/>
<evidence type="ECO:0000256" key="4">
    <source>
        <dbReference type="ARBA" id="ARBA00022832"/>
    </source>
</evidence>
<dbReference type="Gene3D" id="3.40.50.720">
    <property type="entry name" value="NAD(P)-binding Rossmann-like Domain"/>
    <property type="match status" value="1"/>
</dbReference>
<keyword evidence="8" id="KW-0275">Fatty acid biosynthesis</keyword>
<dbReference type="CDD" id="cd05372">
    <property type="entry name" value="ENR_SDR"/>
    <property type="match status" value="1"/>
</dbReference>
<dbReference type="Pfam" id="PF13561">
    <property type="entry name" value="adh_short_C2"/>
    <property type="match status" value="1"/>
</dbReference>
<dbReference type="GO" id="GO:0004318">
    <property type="term" value="F:enoyl-[acyl-carrier-protein] reductase (NADH) activity"/>
    <property type="evidence" value="ECO:0007669"/>
    <property type="project" value="UniProtKB-EC"/>
</dbReference>
<dbReference type="Gene3D" id="1.10.8.400">
    <property type="entry name" value="Enoyl acyl carrier protein reductase"/>
    <property type="match status" value="1"/>
</dbReference>
<dbReference type="EC" id="1.3.1.9" evidence="9"/>
<keyword evidence="6" id="KW-0520">NAD</keyword>
<comment type="pathway">
    <text evidence="1">Lipid metabolism.</text>
</comment>
<dbReference type="PANTHER" id="PTHR43159">
    <property type="entry name" value="ENOYL-[ACYL-CARRIER-PROTEIN] REDUCTASE"/>
    <property type="match status" value="1"/>
</dbReference>
<evidence type="ECO:0000256" key="6">
    <source>
        <dbReference type="ARBA" id="ARBA00023027"/>
    </source>
</evidence>
<dbReference type="InterPro" id="IPR002347">
    <property type="entry name" value="SDR_fam"/>
</dbReference>
<evidence type="ECO:0000256" key="1">
    <source>
        <dbReference type="ARBA" id="ARBA00005189"/>
    </source>
</evidence>
<dbReference type="FunFam" id="3.40.50.720:FF:000054">
    <property type="entry name" value="Enoyl-[acyl-carrier-protein] reductase [NADH]"/>
    <property type="match status" value="1"/>
</dbReference>
<reference evidence="9" key="1">
    <citation type="submission" date="2018-06" db="EMBL/GenBank/DDBJ databases">
        <authorList>
            <person name="Zhirakovskaya E."/>
        </authorList>
    </citation>
    <scope>NUCLEOTIDE SEQUENCE</scope>
</reference>
<evidence type="ECO:0000256" key="2">
    <source>
        <dbReference type="ARBA" id="ARBA00009233"/>
    </source>
</evidence>
<evidence type="ECO:0000256" key="3">
    <source>
        <dbReference type="ARBA" id="ARBA00022516"/>
    </source>
</evidence>
<proteinExistence type="inferred from homology"/>
<evidence type="ECO:0000256" key="5">
    <source>
        <dbReference type="ARBA" id="ARBA00023002"/>
    </source>
</evidence>
<dbReference type="PIRSF" id="PIRSF000094">
    <property type="entry name" value="Enoyl-ACP_rdct"/>
    <property type="match status" value="1"/>
</dbReference>
<dbReference type="SUPFAM" id="SSF51735">
    <property type="entry name" value="NAD(P)-binding Rossmann-fold domains"/>
    <property type="match status" value="1"/>
</dbReference>
<dbReference type="GO" id="GO:0006633">
    <property type="term" value="P:fatty acid biosynthetic process"/>
    <property type="evidence" value="ECO:0007669"/>
    <property type="project" value="UniProtKB-KW"/>
</dbReference>
<keyword evidence="7" id="KW-0443">Lipid metabolism</keyword>
<name>A0A3B1BV72_9ZZZZ</name>
<protein>
    <submittedName>
        <fullName evidence="9">Enoyl-[acyl-carrier-protein] reductase [NADH]</fullName>
        <ecNumber evidence="9">1.3.1.9</ecNumber>
    </submittedName>
</protein>
<dbReference type="InterPro" id="IPR036291">
    <property type="entry name" value="NAD(P)-bd_dom_sf"/>
</dbReference>
<keyword evidence="5 9" id="KW-0560">Oxidoreductase</keyword>
<keyword evidence="4" id="KW-0276">Fatty acid metabolism</keyword>
<evidence type="ECO:0000313" key="9">
    <source>
        <dbReference type="EMBL" id="VAX15438.1"/>
    </source>
</evidence>
<keyword evidence="3" id="KW-0444">Lipid biosynthesis</keyword>
<dbReference type="PANTHER" id="PTHR43159:SF2">
    <property type="entry name" value="ENOYL-[ACYL-CARRIER-PROTEIN] REDUCTASE [NADH], CHLOROPLASTIC"/>
    <property type="match status" value="1"/>
</dbReference>
<dbReference type="EMBL" id="UOGB01000017">
    <property type="protein sequence ID" value="VAX15438.1"/>
    <property type="molecule type" value="Genomic_DNA"/>
</dbReference>
<gene>
    <name evidence="9" type="ORF">MNBD_NITROSPINAE03-1407</name>
</gene>
<organism evidence="9">
    <name type="scientific">hydrothermal vent metagenome</name>
    <dbReference type="NCBI Taxonomy" id="652676"/>
    <lineage>
        <taxon>unclassified sequences</taxon>
        <taxon>metagenomes</taxon>
        <taxon>ecological metagenomes</taxon>
    </lineage>
</organism>
<evidence type="ECO:0000256" key="8">
    <source>
        <dbReference type="ARBA" id="ARBA00023160"/>
    </source>
</evidence>
<dbReference type="PRINTS" id="PR00081">
    <property type="entry name" value="GDHRDH"/>
</dbReference>
<dbReference type="InterPro" id="IPR014358">
    <property type="entry name" value="Enoyl-ACP_Rdtase_NADH"/>
</dbReference>
<evidence type="ECO:0000256" key="7">
    <source>
        <dbReference type="ARBA" id="ARBA00023098"/>
    </source>
</evidence>
<sequence>MELMKGKKGLVVGIANERSLAWGISQALHREGADLAFTYASHQFEKRVRPLAESLGSCFIHEMDVTDDDAMDRVFEAYKNEFGQMDFLVHGVAFSDKGELKGPYYQTSRENFIMTMDVSVYSFTAMARRAQNIMPDGGAMLTLTYYGAQKAVPNYNVMGVAKAGLEASVRYLAVDLGERGIRINAISAGPVKTLASSGVANFKDLMRRGAEGSPMKRNVTIDEVGNAALYLLSGLSTATTGEVLFVDAGFQASVS</sequence>
<accession>A0A3B1BV72</accession>
<comment type="similarity">
    <text evidence="2">Belongs to the short-chain dehydrogenases/reductases (SDR) family. FabI subfamily.</text>
</comment>